<evidence type="ECO:0008006" key="3">
    <source>
        <dbReference type="Google" id="ProtNLM"/>
    </source>
</evidence>
<dbReference type="InterPro" id="IPR025051">
    <property type="entry name" value="DUF3990"/>
</dbReference>
<comment type="caution">
    <text evidence="1">The sequence shown here is derived from an EMBL/GenBank/DDBJ whole genome shotgun (WGS) entry which is preliminary data.</text>
</comment>
<sequence length="168" mass="19408">MNIYHGSDAVVERPEILQSNRLLDFGIGFYTTSNKEQANRWAEKVSLRNNTGKKFLSVYNLDIEKARKQLNIIEFISADEKWLDFITVNRRGIEILKEYDVVIGPVADDNVYLTVKLFETGVLDKEEALKRLKVEKLFNQILFHTEKSLGFCVFDHYEDLGGKSNGEK</sequence>
<name>A0A401UPY5_9CLOT</name>
<evidence type="ECO:0000313" key="1">
    <source>
        <dbReference type="EMBL" id="GCD11586.1"/>
    </source>
</evidence>
<dbReference type="Pfam" id="PF13151">
    <property type="entry name" value="DUF3990"/>
    <property type="match status" value="1"/>
</dbReference>
<organism evidence="1 2">
    <name type="scientific">Clostridium tagluense</name>
    <dbReference type="NCBI Taxonomy" id="360422"/>
    <lineage>
        <taxon>Bacteria</taxon>
        <taxon>Bacillati</taxon>
        <taxon>Bacillota</taxon>
        <taxon>Clostridia</taxon>
        <taxon>Eubacteriales</taxon>
        <taxon>Clostridiaceae</taxon>
        <taxon>Clostridium</taxon>
    </lineage>
</organism>
<protein>
    <recommendedName>
        <fullName evidence="3">Sortase</fullName>
    </recommendedName>
</protein>
<dbReference type="EMBL" id="BHYK01000020">
    <property type="protein sequence ID" value="GCD11586.1"/>
    <property type="molecule type" value="Genomic_DNA"/>
</dbReference>
<accession>A0A401UPY5</accession>
<dbReference type="AlphaFoldDB" id="A0A401UPY5"/>
<gene>
    <name evidence="1" type="ORF">Ctaglu_32090</name>
</gene>
<dbReference type="RefSeq" id="WP_164948310.1">
    <property type="nucleotide sequence ID" value="NZ_BHYK01000020.1"/>
</dbReference>
<keyword evidence="2" id="KW-1185">Reference proteome</keyword>
<reference evidence="1 2" key="1">
    <citation type="submission" date="2018-11" db="EMBL/GenBank/DDBJ databases">
        <title>Genome sequencing and assembly of Clostridium tagluense strain A121.</title>
        <authorList>
            <person name="Murakami T."/>
            <person name="Segawa T."/>
            <person name="Shcherbakova V.A."/>
            <person name="Mori H."/>
            <person name="Yoshimura Y."/>
        </authorList>
    </citation>
    <scope>NUCLEOTIDE SEQUENCE [LARGE SCALE GENOMIC DNA]</scope>
    <source>
        <strain evidence="1 2">A121</strain>
    </source>
</reference>
<evidence type="ECO:0000313" key="2">
    <source>
        <dbReference type="Proteomes" id="UP000287872"/>
    </source>
</evidence>
<proteinExistence type="predicted"/>
<dbReference type="Proteomes" id="UP000287872">
    <property type="component" value="Unassembled WGS sequence"/>
</dbReference>